<dbReference type="SUPFAM" id="SSF51430">
    <property type="entry name" value="NAD(P)-linked oxidoreductase"/>
    <property type="match status" value="1"/>
</dbReference>
<name>A0AAW6TSB5_9BACT</name>
<organism evidence="3 4">
    <name type="scientific">Anaerobaca lacustris</name>
    <dbReference type="NCBI Taxonomy" id="3044600"/>
    <lineage>
        <taxon>Bacteria</taxon>
        <taxon>Pseudomonadati</taxon>
        <taxon>Planctomycetota</taxon>
        <taxon>Phycisphaerae</taxon>
        <taxon>Sedimentisphaerales</taxon>
        <taxon>Anaerobacaceae</taxon>
        <taxon>Anaerobaca</taxon>
    </lineage>
</organism>
<dbReference type="AlphaFoldDB" id="A0AAW6TSB5"/>
<dbReference type="InterPro" id="IPR023210">
    <property type="entry name" value="NADP_OxRdtase_dom"/>
</dbReference>
<dbReference type="InterPro" id="IPR036812">
    <property type="entry name" value="NAD(P)_OxRdtase_dom_sf"/>
</dbReference>
<dbReference type="InterPro" id="IPR050523">
    <property type="entry name" value="AKR_Detox_Biosynth"/>
</dbReference>
<dbReference type="Pfam" id="PF00248">
    <property type="entry name" value="Aldo_ket_red"/>
    <property type="match status" value="1"/>
</dbReference>
<dbReference type="InterPro" id="IPR020471">
    <property type="entry name" value="AKR"/>
</dbReference>
<evidence type="ECO:0000256" key="1">
    <source>
        <dbReference type="ARBA" id="ARBA00023002"/>
    </source>
</evidence>
<dbReference type="RefSeq" id="WP_349243896.1">
    <property type="nucleotide sequence ID" value="NZ_JASCXX010000005.1"/>
</dbReference>
<dbReference type="PANTHER" id="PTHR43364:SF4">
    <property type="entry name" value="NAD(P)-LINKED OXIDOREDUCTASE SUPERFAMILY PROTEIN"/>
    <property type="match status" value="1"/>
</dbReference>
<dbReference type="CDD" id="cd19102">
    <property type="entry name" value="AKR_unchar"/>
    <property type="match status" value="1"/>
</dbReference>
<dbReference type="PROSITE" id="PS00062">
    <property type="entry name" value="ALDOKETO_REDUCTASE_2"/>
    <property type="match status" value="1"/>
</dbReference>
<evidence type="ECO:0000259" key="2">
    <source>
        <dbReference type="Pfam" id="PF00248"/>
    </source>
</evidence>
<dbReference type="FunFam" id="3.20.20.100:FF:000004">
    <property type="entry name" value="Oxidoreductase, aldo/keto reductase"/>
    <property type="match status" value="1"/>
</dbReference>
<dbReference type="Gene3D" id="3.20.20.100">
    <property type="entry name" value="NADP-dependent oxidoreductase domain"/>
    <property type="match status" value="1"/>
</dbReference>
<dbReference type="PANTHER" id="PTHR43364">
    <property type="entry name" value="NADH-SPECIFIC METHYLGLYOXAL REDUCTASE-RELATED"/>
    <property type="match status" value="1"/>
</dbReference>
<proteinExistence type="predicted"/>
<feature type="domain" description="NADP-dependent oxidoreductase" evidence="2">
    <location>
        <begin position="16"/>
        <end position="312"/>
    </location>
</feature>
<dbReference type="Proteomes" id="UP001431776">
    <property type="component" value="Unassembled WGS sequence"/>
</dbReference>
<evidence type="ECO:0000313" key="4">
    <source>
        <dbReference type="Proteomes" id="UP001431776"/>
    </source>
</evidence>
<dbReference type="PRINTS" id="PR00069">
    <property type="entry name" value="ALDKETRDTASE"/>
</dbReference>
<dbReference type="GO" id="GO:0016491">
    <property type="term" value="F:oxidoreductase activity"/>
    <property type="evidence" value="ECO:0007669"/>
    <property type="project" value="UniProtKB-KW"/>
</dbReference>
<sequence>MQKRRLGDTELLLTAVGLGTWAMGGPWEFGWGPQDDEEAVAAILAALERGINWIDTAPVYGLGHSEELVGQALKQTRHKPYIATKCGLLWNDRRQKVPCLDPQSIRRECQASLERLGIETIDLHQMHWPDPDEGIEAAWEEMARLVQEGKVRYIGVSNYSVAQLERVGRIHPPASLQPPYSMLHREAEAELLPYCAQHQIGIVAYSPMQRGLLTGRFSRERLAALAPDDHRRRHPDFQEPRFSATLELVERLTQIAQRSGHTCAQLAVSWVLRRKEVTAAIVGARRPDQIDETAQAADWNLSDDDIEEIERLLAERL</sequence>
<protein>
    <submittedName>
        <fullName evidence="3">Aldo/keto reductase</fullName>
    </submittedName>
</protein>
<reference evidence="3" key="1">
    <citation type="submission" date="2023-05" db="EMBL/GenBank/DDBJ databases">
        <title>Anaerotaeda fermentans gen. nov., sp. nov., a novel anaerobic planctomycete of the new family within the order Sedimentisphaerales isolated from Taman Peninsula, Russia.</title>
        <authorList>
            <person name="Khomyakova M.A."/>
            <person name="Merkel A.Y."/>
            <person name="Slobodkin A.I."/>
        </authorList>
    </citation>
    <scope>NUCLEOTIDE SEQUENCE</scope>
    <source>
        <strain evidence="3">M17dextr</strain>
    </source>
</reference>
<comment type="caution">
    <text evidence="3">The sequence shown here is derived from an EMBL/GenBank/DDBJ whole genome shotgun (WGS) entry which is preliminary data.</text>
</comment>
<dbReference type="EMBL" id="JASCXX010000005">
    <property type="protein sequence ID" value="MDI6448485.1"/>
    <property type="molecule type" value="Genomic_DNA"/>
</dbReference>
<dbReference type="InterPro" id="IPR018170">
    <property type="entry name" value="Aldo/ket_reductase_CS"/>
</dbReference>
<gene>
    <name evidence="3" type="ORF">QJ522_05475</name>
</gene>
<keyword evidence="4" id="KW-1185">Reference proteome</keyword>
<dbReference type="GO" id="GO:0005829">
    <property type="term" value="C:cytosol"/>
    <property type="evidence" value="ECO:0007669"/>
    <property type="project" value="UniProtKB-ARBA"/>
</dbReference>
<accession>A0AAW6TSB5</accession>
<keyword evidence="1" id="KW-0560">Oxidoreductase</keyword>
<evidence type="ECO:0000313" key="3">
    <source>
        <dbReference type="EMBL" id="MDI6448485.1"/>
    </source>
</evidence>